<evidence type="ECO:0000256" key="1">
    <source>
        <dbReference type="SAM" id="SignalP"/>
    </source>
</evidence>
<feature type="signal peptide" evidence="1">
    <location>
        <begin position="1"/>
        <end position="31"/>
    </location>
</feature>
<name>A0A0G4H4B1_VITBC</name>
<feature type="chain" id="PRO_5005190964" description="RNase III domain-containing protein" evidence="1">
    <location>
        <begin position="32"/>
        <end position="462"/>
    </location>
</feature>
<dbReference type="VEuPathDB" id="CryptoDB:Vbra_10592"/>
<organism evidence="2 3">
    <name type="scientific">Vitrella brassicaformis (strain CCMP3155)</name>
    <dbReference type="NCBI Taxonomy" id="1169540"/>
    <lineage>
        <taxon>Eukaryota</taxon>
        <taxon>Sar</taxon>
        <taxon>Alveolata</taxon>
        <taxon>Colpodellida</taxon>
        <taxon>Vitrellaceae</taxon>
        <taxon>Vitrella</taxon>
    </lineage>
</organism>
<evidence type="ECO:0008006" key="4">
    <source>
        <dbReference type="Google" id="ProtNLM"/>
    </source>
</evidence>
<keyword evidence="1" id="KW-0732">Signal</keyword>
<evidence type="ECO:0000313" key="3">
    <source>
        <dbReference type="Proteomes" id="UP000041254"/>
    </source>
</evidence>
<protein>
    <recommendedName>
        <fullName evidence="4">RNase III domain-containing protein</fullName>
    </recommendedName>
</protein>
<dbReference type="InParanoid" id="A0A0G4H4B1"/>
<dbReference type="EMBL" id="CDMY01000989">
    <property type="protein sequence ID" value="CEM38602.1"/>
    <property type="molecule type" value="Genomic_DNA"/>
</dbReference>
<dbReference type="Proteomes" id="UP000041254">
    <property type="component" value="Unassembled WGS sequence"/>
</dbReference>
<sequence length="462" mass="52183">MSVFPRFPTVTHRICHLRWVLALHLCRLAWSVSHPAAQWLSAFMPLQRTGRSGSVDGLIMRRPLTRAARRPRRFLMARLKSYEPKTEADVFEIVGHALKIHPDNLRSEIADVRGIYPLTLKDDDKNRAILGDRLLDIALSRYMKAMYTGLPPEVHDRCRVLLLRNSVLGELREFAVRQGGGGAGGGDEVGDEEWEAMDMKERANLVEVAVAMNPQLADDVIKAAIRQAGYESEADLLLALASSWTLKGRGGGRWAGRFRNAWEEAKKAAMDEEARLAGLPLPSEQPKRQVDHGLVYNRVIEWLRRECGLLQPKIKEEVYTNLLGRRTLLHPNITAALVPKYVSADEWLVDREEQLFAPEDGKRKNALIKSAEAEVICCTRRKILARLPLVQTDATEGAGGDHRDDETGPQVDESVLWEVVGELLRVCGFSPRECLAAAIRRVQADEFEKLELRHFRWKDFGL</sequence>
<accession>A0A0G4H4B1</accession>
<gene>
    <name evidence="2" type="ORF">Vbra_10592</name>
</gene>
<evidence type="ECO:0000313" key="2">
    <source>
        <dbReference type="EMBL" id="CEM38602.1"/>
    </source>
</evidence>
<keyword evidence="3" id="KW-1185">Reference proteome</keyword>
<reference evidence="2 3" key="1">
    <citation type="submission" date="2014-11" db="EMBL/GenBank/DDBJ databases">
        <authorList>
            <person name="Zhu J."/>
            <person name="Qi W."/>
            <person name="Song R."/>
        </authorList>
    </citation>
    <scope>NUCLEOTIDE SEQUENCE [LARGE SCALE GENOMIC DNA]</scope>
</reference>
<dbReference type="AlphaFoldDB" id="A0A0G4H4B1"/>
<proteinExistence type="predicted"/>